<dbReference type="NCBIfam" id="TIGR01640">
    <property type="entry name" value="F_box_assoc_1"/>
    <property type="match status" value="1"/>
</dbReference>
<evidence type="ECO:0000313" key="2">
    <source>
        <dbReference type="EMBL" id="OVA09251.1"/>
    </source>
</evidence>
<evidence type="ECO:0000259" key="1">
    <source>
        <dbReference type="Pfam" id="PF08268"/>
    </source>
</evidence>
<evidence type="ECO:0000313" key="3">
    <source>
        <dbReference type="Proteomes" id="UP000195402"/>
    </source>
</evidence>
<keyword evidence="3" id="KW-1185">Reference proteome</keyword>
<dbReference type="EMBL" id="MVGT01002161">
    <property type="protein sequence ID" value="OVA09251.1"/>
    <property type="molecule type" value="Genomic_DNA"/>
</dbReference>
<dbReference type="Pfam" id="PF08268">
    <property type="entry name" value="FBA_3"/>
    <property type="match status" value="1"/>
</dbReference>
<gene>
    <name evidence="2" type="ORF">BVC80_1785g36</name>
</gene>
<organism evidence="2 3">
    <name type="scientific">Macleaya cordata</name>
    <name type="common">Five-seeded plume-poppy</name>
    <name type="synonym">Bocconia cordata</name>
    <dbReference type="NCBI Taxonomy" id="56857"/>
    <lineage>
        <taxon>Eukaryota</taxon>
        <taxon>Viridiplantae</taxon>
        <taxon>Streptophyta</taxon>
        <taxon>Embryophyta</taxon>
        <taxon>Tracheophyta</taxon>
        <taxon>Spermatophyta</taxon>
        <taxon>Magnoliopsida</taxon>
        <taxon>Ranunculales</taxon>
        <taxon>Papaveraceae</taxon>
        <taxon>Papaveroideae</taxon>
        <taxon>Macleaya</taxon>
    </lineage>
</organism>
<protein>
    <submittedName>
        <fullName evidence="2">F-box associated domain</fullName>
    </submittedName>
</protein>
<dbReference type="InParanoid" id="A0A200QFP1"/>
<comment type="caution">
    <text evidence="2">The sequence shown here is derived from an EMBL/GenBank/DDBJ whole genome shotgun (WGS) entry which is preliminary data.</text>
</comment>
<dbReference type="PANTHER" id="PTHR31111">
    <property type="entry name" value="BNAA05G37150D PROTEIN-RELATED"/>
    <property type="match status" value="1"/>
</dbReference>
<dbReference type="InterPro" id="IPR017451">
    <property type="entry name" value="F-box-assoc_interact_dom"/>
</dbReference>
<proteinExistence type="predicted"/>
<accession>A0A200QFP1</accession>
<sequence length="327" mass="37834">MEKNSFSSDPSLAQELGLLLFLNSRFICRRYDVTENRGKPEVLDDLIILQKLSSRFTLESHCNGLLFFVRYGIPEDIFIYNPFRPGVSQTLPQITTMEEEPMRFKQKYALGFSPSTEEYKVVRVSNHPSFRAMIHTLGTTSWRDIVSIPPSPIYGKPVYADGALHWKIDTSYGSNTMEHRIVSFDLGREEFFVTSHPNLGSERNELIDLIEWRGCLAIVDFSFNTHIDIWVMKDNINKKWVREYRMRVKAHDGEADNSEFQVISPWGDGEILLSLREDQFFSYDPKTDQPTYIHVAELRKTISEETYRTRSLLRCLDAGGLSPLTII</sequence>
<feature type="domain" description="F-box associated beta-propeller type 3" evidence="1">
    <location>
        <begin position="55"/>
        <end position="302"/>
    </location>
</feature>
<dbReference type="STRING" id="56857.A0A200QFP1"/>
<dbReference type="OrthoDB" id="5319261at2759"/>
<dbReference type="PANTHER" id="PTHR31111:SF136">
    <property type="entry name" value="F-BOX ASSOCIATED DOMAIN-CONTAINING PROTEIN"/>
    <property type="match status" value="1"/>
</dbReference>
<dbReference type="InterPro" id="IPR013187">
    <property type="entry name" value="F-box-assoc_dom_typ3"/>
</dbReference>
<name>A0A200QFP1_MACCD</name>
<dbReference type="OMA" id="KSKHWHA"/>
<dbReference type="AlphaFoldDB" id="A0A200QFP1"/>
<dbReference type="Proteomes" id="UP000195402">
    <property type="component" value="Unassembled WGS sequence"/>
</dbReference>
<reference evidence="2 3" key="1">
    <citation type="journal article" date="2017" name="Mol. Plant">
        <title>The Genome of Medicinal Plant Macleaya cordata Provides New Insights into Benzylisoquinoline Alkaloids Metabolism.</title>
        <authorList>
            <person name="Liu X."/>
            <person name="Liu Y."/>
            <person name="Huang P."/>
            <person name="Ma Y."/>
            <person name="Qing Z."/>
            <person name="Tang Q."/>
            <person name="Cao H."/>
            <person name="Cheng P."/>
            <person name="Zheng Y."/>
            <person name="Yuan Z."/>
            <person name="Zhou Y."/>
            <person name="Liu J."/>
            <person name="Tang Z."/>
            <person name="Zhuo Y."/>
            <person name="Zhang Y."/>
            <person name="Yu L."/>
            <person name="Huang J."/>
            <person name="Yang P."/>
            <person name="Peng Q."/>
            <person name="Zhang J."/>
            <person name="Jiang W."/>
            <person name="Zhang Z."/>
            <person name="Lin K."/>
            <person name="Ro D.K."/>
            <person name="Chen X."/>
            <person name="Xiong X."/>
            <person name="Shang Y."/>
            <person name="Huang S."/>
            <person name="Zeng J."/>
        </authorList>
    </citation>
    <scope>NUCLEOTIDE SEQUENCE [LARGE SCALE GENOMIC DNA]</scope>
    <source>
        <strain evidence="3">cv. BLH2017</strain>
        <tissue evidence="2">Root</tissue>
    </source>
</reference>
<dbReference type="FunCoup" id="A0A200QFP1">
    <property type="interactions" value="68"/>
</dbReference>